<dbReference type="Gene3D" id="3.30.300.20">
    <property type="match status" value="1"/>
</dbReference>
<dbReference type="InterPro" id="IPR005225">
    <property type="entry name" value="Small_GTP-bd"/>
</dbReference>
<gene>
    <name evidence="9" type="primary">LOC100899534</name>
</gene>
<evidence type="ECO:0000313" key="9">
    <source>
        <dbReference type="RefSeq" id="XP_003738591.2"/>
    </source>
</evidence>
<feature type="region of interest" description="Disordered" evidence="6">
    <location>
        <begin position="228"/>
        <end position="258"/>
    </location>
</feature>
<keyword evidence="8" id="KW-1185">Reference proteome</keyword>
<evidence type="ECO:0000256" key="1">
    <source>
        <dbReference type="ARBA" id="ARBA00007921"/>
    </source>
</evidence>
<dbReference type="Gene3D" id="3.40.50.300">
    <property type="entry name" value="P-loop containing nucleotide triphosphate hydrolases"/>
    <property type="match status" value="1"/>
</dbReference>
<comment type="similarity">
    <text evidence="1">Belongs to the TRAFAC class TrmE-Era-EngA-EngB-Septin-like GTPase superfamily. Era GTPase family.</text>
</comment>
<evidence type="ECO:0000313" key="8">
    <source>
        <dbReference type="Proteomes" id="UP000694867"/>
    </source>
</evidence>
<dbReference type="GO" id="GO:0005759">
    <property type="term" value="C:mitochondrial matrix"/>
    <property type="evidence" value="ECO:0007669"/>
    <property type="project" value="TreeGrafter"/>
</dbReference>
<evidence type="ECO:0000256" key="4">
    <source>
        <dbReference type="ARBA" id="ARBA00023134"/>
    </source>
</evidence>
<accession>A0AAJ6QNI9</accession>
<protein>
    <recommendedName>
        <fullName evidence="2">GTPase Era, mitochondrial</fullName>
    </recommendedName>
    <alternativeName>
        <fullName evidence="5">ERA-like protein 1</fullName>
    </alternativeName>
</protein>
<evidence type="ECO:0000256" key="3">
    <source>
        <dbReference type="ARBA" id="ARBA00022741"/>
    </source>
</evidence>
<keyword evidence="4" id="KW-0342">GTP-binding</keyword>
<dbReference type="PANTHER" id="PTHR42698">
    <property type="entry name" value="GTPASE ERA"/>
    <property type="match status" value="1"/>
</dbReference>
<dbReference type="InterPro" id="IPR005662">
    <property type="entry name" value="GTPase_Era-like"/>
</dbReference>
<dbReference type="InterPro" id="IPR027417">
    <property type="entry name" value="P-loop_NTPase"/>
</dbReference>
<keyword evidence="3" id="KW-0547">Nucleotide-binding</keyword>
<dbReference type="PRINTS" id="PR00326">
    <property type="entry name" value="GTP1OBG"/>
</dbReference>
<evidence type="ECO:0000256" key="2">
    <source>
        <dbReference type="ARBA" id="ARBA00019149"/>
    </source>
</evidence>
<reference evidence="9" key="1">
    <citation type="submission" date="2025-08" db="UniProtKB">
        <authorList>
            <consortium name="RefSeq"/>
        </authorList>
    </citation>
    <scope>IDENTIFICATION</scope>
</reference>
<dbReference type="GO" id="GO:0043024">
    <property type="term" value="F:ribosomal small subunit binding"/>
    <property type="evidence" value="ECO:0007669"/>
    <property type="project" value="TreeGrafter"/>
</dbReference>
<proteinExistence type="inferred from homology"/>
<organism evidence="8 9">
    <name type="scientific">Galendromus occidentalis</name>
    <name type="common">western predatory mite</name>
    <dbReference type="NCBI Taxonomy" id="34638"/>
    <lineage>
        <taxon>Eukaryota</taxon>
        <taxon>Metazoa</taxon>
        <taxon>Ecdysozoa</taxon>
        <taxon>Arthropoda</taxon>
        <taxon>Chelicerata</taxon>
        <taxon>Arachnida</taxon>
        <taxon>Acari</taxon>
        <taxon>Parasitiformes</taxon>
        <taxon>Mesostigmata</taxon>
        <taxon>Gamasina</taxon>
        <taxon>Phytoseioidea</taxon>
        <taxon>Phytoseiidae</taxon>
        <taxon>Typhlodrominae</taxon>
        <taxon>Galendromus</taxon>
    </lineage>
</organism>
<dbReference type="RefSeq" id="XP_003738591.2">
    <property type="nucleotide sequence ID" value="XM_003738543.2"/>
</dbReference>
<dbReference type="InterPro" id="IPR009019">
    <property type="entry name" value="KH_sf_prok-type"/>
</dbReference>
<evidence type="ECO:0000259" key="7">
    <source>
        <dbReference type="Pfam" id="PF01926"/>
    </source>
</evidence>
<dbReference type="GO" id="GO:0019843">
    <property type="term" value="F:rRNA binding"/>
    <property type="evidence" value="ECO:0007669"/>
    <property type="project" value="TreeGrafter"/>
</dbReference>
<sequence length="421" mass="48359">MFARYLIRRLHVSSEFRLRAGAQSMPRTLGDFHETVTTPPQHEGNRVRVAFIGDPNVGKSTIINRLVEKDICSVSRKPHTTRESYDVALTTDELQMVLVDTPGAIHRIHARKHRLPSEMVAAPGRALENDIDVLAAVIDASDVYRREYLSLEMLKLLHQHRIEKPDGCSILVLNKVDAVPNKRDLLGCIESLCKGTVGNQKLRKWEVKPDISLKEKIWQAEERRRMKKAANEDPIAEERSEDLERSSENPDEGTYKQRYPPRLETWTHFERVFIVSATKNDGMDDLREYLSSRAQKGIWQYRKEFIVKQDPTELAESIVKSKLLDHLDREVPYLLVPRVMNWFLDDAGSLHIDMNIRCQTDRQVTTTLGREGRIIAKISDASRQQLCNVFGCEVVLKLFVLNVKSTKKPKSDDKRVAERSS</sequence>
<dbReference type="SUPFAM" id="SSF52540">
    <property type="entry name" value="P-loop containing nucleoside triphosphate hydrolases"/>
    <property type="match status" value="1"/>
</dbReference>
<dbReference type="GO" id="GO:0005525">
    <property type="term" value="F:GTP binding"/>
    <property type="evidence" value="ECO:0007669"/>
    <property type="project" value="UniProtKB-KW"/>
</dbReference>
<evidence type="ECO:0000256" key="5">
    <source>
        <dbReference type="ARBA" id="ARBA00030975"/>
    </source>
</evidence>
<feature type="domain" description="G" evidence="7">
    <location>
        <begin position="48"/>
        <end position="175"/>
    </location>
</feature>
<dbReference type="PANTHER" id="PTHR42698:SF1">
    <property type="entry name" value="GTPASE ERA, MITOCHONDRIAL"/>
    <property type="match status" value="1"/>
</dbReference>
<dbReference type="NCBIfam" id="TIGR00231">
    <property type="entry name" value="small_GTP"/>
    <property type="match status" value="1"/>
</dbReference>
<evidence type="ECO:0000256" key="6">
    <source>
        <dbReference type="SAM" id="MobiDB-lite"/>
    </source>
</evidence>
<feature type="compositionally biased region" description="Basic and acidic residues" evidence="6">
    <location>
        <begin position="236"/>
        <end position="248"/>
    </location>
</feature>
<dbReference type="GeneID" id="100899534"/>
<name>A0AAJ6QNI9_9ACAR</name>
<dbReference type="Pfam" id="PF01926">
    <property type="entry name" value="MMR_HSR1"/>
    <property type="match status" value="1"/>
</dbReference>
<dbReference type="CDD" id="cd22534">
    <property type="entry name" value="KH-II_Era"/>
    <property type="match status" value="1"/>
</dbReference>
<dbReference type="AlphaFoldDB" id="A0AAJ6QNI9"/>
<dbReference type="InterPro" id="IPR006073">
    <property type="entry name" value="GTP-bd"/>
</dbReference>
<dbReference type="Proteomes" id="UP000694867">
    <property type="component" value="Unplaced"/>
</dbReference>
<dbReference type="GO" id="GO:0000028">
    <property type="term" value="P:ribosomal small subunit assembly"/>
    <property type="evidence" value="ECO:0007669"/>
    <property type="project" value="TreeGrafter"/>
</dbReference>
<dbReference type="KEGG" id="goe:100899534"/>
<dbReference type="InterPro" id="IPR015946">
    <property type="entry name" value="KH_dom-like_a/b"/>
</dbReference>
<dbReference type="SUPFAM" id="SSF54814">
    <property type="entry name" value="Prokaryotic type KH domain (KH-domain type II)"/>
    <property type="match status" value="1"/>
</dbReference>